<reference evidence="1" key="2">
    <citation type="submission" date="2022-01" db="EMBL/GenBank/DDBJ databases">
        <authorList>
            <person name="Yamashiro T."/>
            <person name="Shiraishi A."/>
            <person name="Satake H."/>
            <person name="Nakayama K."/>
        </authorList>
    </citation>
    <scope>NUCLEOTIDE SEQUENCE</scope>
</reference>
<dbReference type="EMBL" id="BQNB010015898">
    <property type="protein sequence ID" value="GJT45399.1"/>
    <property type="molecule type" value="Genomic_DNA"/>
</dbReference>
<gene>
    <name evidence="1" type="ORF">Tco_0954114</name>
</gene>
<dbReference type="Proteomes" id="UP001151760">
    <property type="component" value="Unassembled WGS sequence"/>
</dbReference>
<sequence length="127" mass="14448">MNLTPEVIFCYMKVSSTITSSPDLRSSSRANTNAIEISPPSHTPLRIMSPLMEEIDLFLADDGSKTTRKLRVMKSTPEMTYFYFPSRFRIILCYYPNYDFPDCEELSICPIIKRFSLSSASIGNPIS</sequence>
<name>A0ABQ5E4E7_9ASTR</name>
<proteinExistence type="predicted"/>
<evidence type="ECO:0000313" key="2">
    <source>
        <dbReference type="Proteomes" id="UP001151760"/>
    </source>
</evidence>
<reference evidence="1" key="1">
    <citation type="journal article" date="2022" name="Int. J. Mol. Sci.">
        <title>Draft Genome of Tanacetum Coccineum: Genomic Comparison of Closely Related Tanacetum-Family Plants.</title>
        <authorList>
            <person name="Yamashiro T."/>
            <person name="Shiraishi A."/>
            <person name="Nakayama K."/>
            <person name="Satake H."/>
        </authorList>
    </citation>
    <scope>NUCLEOTIDE SEQUENCE</scope>
</reference>
<organism evidence="1 2">
    <name type="scientific">Tanacetum coccineum</name>
    <dbReference type="NCBI Taxonomy" id="301880"/>
    <lineage>
        <taxon>Eukaryota</taxon>
        <taxon>Viridiplantae</taxon>
        <taxon>Streptophyta</taxon>
        <taxon>Embryophyta</taxon>
        <taxon>Tracheophyta</taxon>
        <taxon>Spermatophyta</taxon>
        <taxon>Magnoliopsida</taxon>
        <taxon>eudicotyledons</taxon>
        <taxon>Gunneridae</taxon>
        <taxon>Pentapetalae</taxon>
        <taxon>asterids</taxon>
        <taxon>campanulids</taxon>
        <taxon>Asterales</taxon>
        <taxon>Asteraceae</taxon>
        <taxon>Asteroideae</taxon>
        <taxon>Anthemideae</taxon>
        <taxon>Anthemidinae</taxon>
        <taxon>Tanacetum</taxon>
    </lineage>
</organism>
<comment type="caution">
    <text evidence="1">The sequence shown here is derived from an EMBL/GenBank/DDBJ whole genome shotgun (WGS) entry which is preliminary data.</text>
</comment>
<accession>A0ABQ5E4E7</accession>
<keyword evidence="2" id="KW-1185">Reference proteome</keyword>
<evidence type="ECO:0000313" key="1">
    <source>
        <dbReference type="EMBL" id="GJT45399.1"/>
    </source>
</evidence>
<protein>
    <submittedName>
        <fullName evidence="1">Uncharacterized protein</fullName>
    </submittedName>
</protein>